<gene>
    <name evidence="3" type="ORF">LPTSP4_01850</name>
</gene>
<organism evidence="3 4">
    <name type="scientific">Leptospira ryugenii</name>
    <dbReference type="NCBI Taxonomy" id="1917863"/>
    <lineage>
        <taxon>Bacteria</taxon>
        <taxon>Pseudomonadati</taxon>
        <taxon>Spirochaetota</taxon>
        <taxon>Spirochaetia</taxon>
        <taxon>Leptospirales</taxon>
        <taxon>Leptospiraceae</taxon>
        <taxon>Leptospira</taxon>
    </lineage>
</organism>
<protein>
    <recommendedName>
        <fullName evidence="5">Lipoprotein</fullName>
    </recommendedName>
</protein>
<keyword evidence="2" id="KW-0732">Signal</keyword>
<feature type="chain" id="PRO_5015193260" description="Lipoprotein" evidence="2">
    <location>
        <begin position="22"/>
        <end position="55"/>
    </location>
</feature>
<proteinExistence type="predicted"/>
<dbReference type="RefSeq" id="WP_167836871.1">
    <property type="nucleotide sequence ID" value="NZ_BFBB01000002.1"/>
</dbReference>
<reference evidence="3 4" key="1">
    <citation type="submission" date="2018-02" db="EMBL/GenBank/DDBJ databases">
        <title>Novel Leptospira species isolated from soil and water in Japan.</title>
        <authorList>
            <person name="Nakao R."/>
            <person name="Masuzawa T."/>
        </authorList>
    </citation>
    <scope>NUCLEOTIDE SEQUENCE [LARGE SCALE GENOMIC DNA]</scope>
    <source>
        <strain evidence="3 4">YH101</strain>
    </source>
</reference>
<evidence type="ECO:0000313" key="4">
    <source>
        <dbReference type="Proteomes" id="UP000245133"/>
    </source>
</evidence>
<feature type="compositionally biased region" description="Basic and acidic residues" evidence="1">
    <location>
        <begin position="33"/>
        <end position="55"/>
    </location>
</feature>
<evidence type="ECO:0000256" key="1">
    <source>
        <dbReference type="SAM" id="MobiDB-lite"/>
    </source>
</evidence>
<accession>A0A2P2DVN3</accession>
<dbReference type="Proteomes" id="UP000245133">
    <property type="component" value="Unassembled WGS sequence"/>
</dbReference>
<name>A0A2P2DVN3_9LEPT</name>
<sequence length="55" mass="6239">MKKLVLIFIVSIFAFTLVNCASNEVKQTPPPVEEPKPSKKPKLDESLKQRQSDIK</sequence>
<dbReference type="EMBL" id="BFBB01000002">
    <property type="protein sequence ID" value="GBF48685.1"/>
    <property type="molecule type" value="Genomic_DNA"/>
</dbReference>
<comment type="caution">
    <text evidence="3">The sequence shown here is derived from an EMBL/GenBank/DDBJ whole genome shotgun (WGS) entry which is preliminary data.</text>
</comment>
<evidence type="ECO:0000256" key="2">
    <source>
        <dbReference type="SAM" id="SignalP"/>
    </source>
</evidence>
<feature type="region of interest" description="Disordered" evidence="1">
    <location>
        <begin position="25"/>
        <end position="55"/>
    </location>
</feature>
<dbReference type="AlphaFoldDB" id="A0A2P2DVN3"/>
<evidence type="ECO:0008006" key="5">
    <source>
        <dbReference type="Google" id="ProtNLM"/>
    </source>
</evidence>
<feature type="signal peptide" evidence="2">
    <location>
        <begin position="1"/>
        <end position="21"/>
    </location>
</feature>
<evidence type="ECO:0000313" key="3">
    <source>
        <dbReference type="EMBL" id="GBF48685.1"/>
    </source>
</evidence>
<keyword evidence="4" id="KW-1185">Reference proteome</keyword>